<feature type="region of interest" description="Disordered" evidence="1">
    <location>
        <begin position="197"/>
        <end position="219"/>
    </location>
</feature>
<feature type="region of interest" description="Disordered" evidence="1">
    <location>
        <begin position="124"/>
        <end position="144"/>
    </location>
</feature>
<dbReference type="Proteomes" id="UP000887565">
    <property type="component" value="Unplaced"/>
</dbReference>
<reference evidence="3" key="1">
    <citation type="submission" date="2022-11" db="UniProtKB">
        <authorList>
            <consortium name="WormBaseParasite"/>
        </authorList>
    </citation>
    <scope>IDENTIFICATION</scope>
</reference>
<evidence type="ECO:0000313" key="3">
    <source>
        <dbReference type="WBParaSite" id="nRc.2.0.1.t22196-RA"/>
    </source>
</evidence>
<organism evidence="2 3">
    <name type="scientific">Romanomermis culicivorax</name>
    <name type="common">Nematode worm</name>
    <dbReference type="NCBI Taxonomy" id="13658"/>
    <lineage>
        <taxon>Eukaryota</taxon>
        <taxon>Metazoa</taxon>
        <taxon>Ecdysozoa</taxon>
        <taxon>Nematoda</taxon>
        <taxon>Enoplea</taxon>
        <taxon>Dorylaimia</taxon>
        <taxon>Mermithida</taxon>
        <taxon>Mermithoidea</taxon>
        <taxon>Mermithidae</taxon>
        <taxon>Romanomermis</taxon>
    </lineage>
</organism>
<evidence type="ECO:0000256" key="1">
    <source>
        <dbReference type="SAM" id="MobiDB-lite"/>
    </source>
</evidence>
<keyword evidence="2" id="KW-1185">Reference proteome</keyword>
<feature type="compositionally biased region" description="Pro residues" evidence="1">
    <location>
        <begin position="199"/>
        <end position="216"/>
    </location>
</feature>
<sequence>MVLLQLSNFWYKKSIHVQIGADDANRNVRSVLIEHLIQLRDQRKRNQANIEEYVKVLLQVNEDERLAHQNLRAYEDSLAQEKAILHQAQQITDQRIQQNASHPSEKDDLLETTKKLLETLLKEKEQEKMKKREKRRSSSYSSIRNVDLQHQQPVVNPFNYMMMTAPPGYPAYTASTAYNLAPPQPASKKQLTKTYWTNPAPPPRPMTPVKLPPAPPAGTKLLDVRSMYVRCARDEKWSK</sequence>
<name>A0A915J6W6_ROMCU</name>
<dbReference type="AlphaFoldDB" id="A0A915J6W6"/>
<dbReference type="WBParaSite" id="nRc.2.0.1.t22196-RA">
    <property type="protein sequence ID" value="nRc.2.0.1.t22196-RA"/>
    <property type="gene ID" value="nRc.2.0.1.g22196"/>
</dbReference>
<evidence type="ECO:0000313" key="2">
    <source>
        <dbReference type="Proteomes" id="UP000887565"/>
    </source>
</evidence>
<proteinExistence type="predicted"/>
<protein>
    <submittedName>
        <fullName evidence="3">Uncharacterized protein</fullName>
    </submittedName>
</protein>
<accession>A0A915J6W6</accession>